<dbReference type="PANTHER" id="PTHR43585">
    <property type="entry name" value="FUMIPYRROLE BIOSYNTHESIS PROTEIN C"/>
    <property type="match status" value="1"/>
</dbReference>
<dbReference type="Gene3D" id="3.30.470.20">
    <property type="entry name" value="ATP-grasp fold, B domain"/>
    <property type="match status" value="1"/>
</dbReference>
<evidence type="ECO:0000256" key="4">
    <source>
        <dbReference type="PROSITE-ProRule" id="PRU00409"/>
    </source>
</evidence>
<dbReference type="OrthoDB" id="24041at2"/>
<dbReference type="GO" id="GO:0005524">
    <property type="term" value="F:ATP binding"/>
    <property type="evidence" value="ECO:0007669"/>
    <property type="project" value="UniProtKB-UniRule"/>
</dbReference>
<name>A0A1E2SMA0_LEIXY</name>
<dbReference type="SUPFAM" id="SSF56059">
    <property type="entry name" value="Glutathione synthetase ATP-binding domain-like"/>
    <property type="match status" value="1"/>
</dbReference>
<protein>
    <recommendedName>
        <fullName evidence="5">ATP-grasp domain-containing protein</fullName>
    </recommendedName>
</protein>
<keyword evidence="2 4" id="KW-0547">Nucleotide-binding</keyword>
<feature type="domain" description="ATP-grasp" evidence="5">
    <location>
        <begin position="123"/>
        <end position="215"/>
    </location>
</feature>
<evidence type="ECO:0000313" key="7">
    <source>
        <dbReference type="Proteomes" id="UP000094426"/>
    </source>
</evidence>
<sequence>MSGRRAHGEVVVLVHPRRQLDDAVRSAEHAGVGLVIVSRAEEVDLWRAGEPGPIAGVEVWSNGPEDAGFADFLVAVIERYSAQGILGVHEASLLAVNEAAARCGLIGLDSAVIARLRDKGATRVALAENGLPVPGFVSGPVDERLLRAARELRLPVVVKPSRGFSSAGVQRVDRYEQLADASQRAVAAMLDVGVHTRDVVIEEYVGGPEYAVESISFGGHIRVLTVGYKGNSERS</sequence>
<evidence type="ECO:0000259" key="5">
    <source>
        <dbReference type="PROSITE" id="PS50975"/>
    </source>
</evidence>
<evidence type="ECO:0000256" key="1">
    <source>
        <dbReference type="ARBA" id="ARBA00022598"/>
    </source>
</evidence>
<evidence type="ECO:0000256" key="2">
    <source>
        <dbReference type="ARBA" id="ARBA00022741"/>
    </source>
</evidence>
<dbReference type="EMBL" id="LNZG01000007">
    <property type="protein sequence ID" value="ODA90758.1"/>
    <property type="molecule type" value="Genomic_DNA"/>
</dbReference>
<evidence type="ECO:0000256" key="3">
    <source>
        <dbReference type="ARBA" id="ARBA00022840"/>
    </source>
</evidence>
<reference evidence="6 7" key="1">
    <citation type="submission" date="2015-11" db="EMBL/GenBank/DDBJ databases">
        <authorList>
            <person name="Zhang Y."/>
            <person name="Guo Z."/>
        </authorList>
    </citation>
    <scope>NUCLEOTIDE SEQUENCE [LARGE SCALE GENOMIC DNA]</scope>
    <source>
        <strain evidence="7">gdw1</strain>
    </source>
</reference>
<dbReference type="InterPro" id="IPR052032">
    <property type="entry name" value="ATP-dep_AA_Ligase"/>
</dbReference>
<accession>A0A1E2SMA0</accession>
<dbReference type="AlphaFoldDB" id="A0A1E2SMA0"/>
<proteinExistence type="predicted"/>
<dbReference type="Pfam" id="PF13535">
    <property type="entry name" value="ATP-grasp_4"/>
    <property type="match status" value="1"/>
</dbReference>
<dbReference type="PANTHER" id="PTHR43585:SF2">
    <property type="entry name" value="ATP-GRASP ENZYME FSQD"/>
    <property type="match status" value="1"/>
</dbReference>
<dbReference type="PROSITE" id="PS50975">
    <property type="entry name" value="ATP_GRASP"/>
    <property type="match status" value="1"/>
</dbReference>
<comment type="caution">
    <text evidence="6">The sequence shown here is derived from an EMBL/GenBank/DDBJ whole genome shotgun (WGS) entry which is preliminary data.</text>
</comment>
<gene>
    <name evidence="6" type="ORF">ATY41_08920</name>
</gene>
<dbReference type="InterPro" id="IPR011761">
    <property type="entry name" value="ATP-grasp"/>
</dbReference>
<keyword evidence="1" id="KW-0436">Ligase</keyword>
<evidence type="ECO:0000313" key="6">
    <source>
        <dbReference type="EMBL" id="ODA90758.1"/>
    </source>
</evidence>
<dbReference type="GO" id="GO:0046872">
    <property type="term" value="F:metal ion binding"/>
    <property type="evidence" value="ECO:0007669"/>
    <property type="project" value="InterPro"/>
</dbReference>
<organism evidence="6 7">
    <name type="scientific">Leifsonia xyli subsp. xyli</name>
    <dbReference type="NCBI Taxonomy" id="59736"/>
    <lineage>
        <taxon>Bacteria</taxon>
        <taxon>Bacillati</taxon>
        <taxon>Actinomycetota</taxon>
        <taxon>Actinomycetes</taxon>
        <taxon>Micrococcales</taxon>
        <taxon>Microbacteriaceae</taxon>
        <taxon>Leifsonia</taxon>
    </lineage>
</organism>
<dbReference type="GO" id="GO:0016874">
    <property type="term" value="F:ligase activity"/>
    <property type="evidence" value="ECO:0007669"/>
    <property type="project" value="UniProtKB-KW"/>
</dbReference>
<dbReference type="Proteomes" id="UP000094426">
    <property type="component" value="Unassembled WGS sequence"/>
</dbReference>
<keyword evidence="3 4" id="KW-0067">ATP-binding</keyword>